<proteinExistence type="predicted"/>
<dbReference type="EMBL" id="JAAAXW010000098">
    <property type="protein sequence ID" value="KAF9544122.1"/>
    <property type="molecule type" value="Genomic_DNA"/>
</dbReference>
<dbReference type="AlphaFoldDB" id="A0A9P6F6K1"/>
<protein>
    <submittedName>
        <fullName evidence="2">Uncharacterized protein</fullName>
    </submittedName>
</protein>
<comment type="caution">
    <text evidence="2">The sequence shown here is derived from an EMBL/GenBank/DDBJ whole genome shotgun (WGS) entry which is preliminary data.</text>
</comment>
<feature type="compositionally biased region" description="Basic residues" evidence="1">
    <location>
        <begin position="76"/>
        <end position="96"/>
    </location>
</feature>
<feature type="compositionally biased region" description="Polar residues" evidence="1">
    <location>
        <begin position="1"/>
        <end position="16"/>
    </location>
</feature>
<dbReference type="Proteomes" id="UP000723463">
    <property type="component" value="Unassembled WGS sequence"/>
</dbReference>
<evidence type="ECO:0000256" key="1">
    <source>
        <dbReference type="SAM" id="MobiDB-lite"/>
    </source>
</evidence>
<organism evidence="2 3">
    <name type="scientific">Mortierella hygrophila</name>
    <dbReference type="NCBI Taxonomy" id="979708"/>
    <lineage>
        <taxon>Eukaryota</taxon>
        <taxon>Fungi</taxon>
        <taxon>Fungi incertae sedis</taxon>
        <taxon>Mucoromycota</taxon>
        <taxon>Mortierellomycotina</taxon>
        <taxon>Mortierellomycetes</taxon>
        <taxon>Mortierellales</taxon>
        <taxon>Mortierellaceae</taxon>
        <taxon>Mortierella</taxon>
    </lineage>
</organism>
<feature type="region of interest" description="Disordered" evidence="1">
    <location>
        <begin position="1"/>
        <end position="155"/>
    </location>
</feature>
<feature type="compositionally biased region" description="Polar residues" evidence="1">
    <location>
        <begin position="48"/>
        <end position="70"/>
    </location>
</feature>
<reference evidence="2" key="1">
    <citation type="journal article" date="2020" name="Fungal Divers.">
        <title>Resolving the Mortierellaceae phylogeny through synthesis of multi-gene phylogenetics and phylogenomics.</title>
        <authorList>
            <person name="Vandepol N."/>
            <person name="Liber J."/>
            <person name="Desiro A."/>
            <person name="Na H."/>
            <person name="Kennedy M."/>
            <person name="Barry K."/>
            <person name="Grigoriev I.V."/>
            <person name="Miller A.N."/>
            <person name="O'Donnell K."/>
            <person name="Stajich J.E."/>
            <person name="Bonito G."/>
        </authorList>
    </citation>
    <scope>NUCLEOTIDE SEQUENCE</scope>
    <source>
        <strain evidence="2">NRRL 2591</strain>
    </source>
</reference>
<gene>
    <name evidence="2" type="ORF">EC957_012417</name>
</gene>
<name>A0A9P6F6K1_9FUNG</name>
<keyword evidence="3" id="KW-1185">Reference proteome</keyword>
<accession>A0A9P6F6K1</accession>
<feature type="compositionally biased region" description="Low complexity" evidence="1">
    <location>
        <begin position="97"/>
        <end position="112"/>
    </location>
</feature>
<evidence type="ECO:0000313" key="3">
    <source>
        <dbReference type="Proteomes" id="UP000723463"/>
    </source>
</evidence>
<evidence type="ECO:0000313" key="2">
    <source>
        <dbReference type="EMBL" id="KAF9544122.1"/>
    </source>
</evidence>
<feature type="compositionally biased region" description="Polar residues" evidence="1">
    <location>
        <begin position="127"/>
        <end position="140"/>
    </location>
</feature>
<sequence length="175" mass="19011">MNGNSGTSQINTSSVRETSHHSHPHPSYKHSSLITPAPKHSSAAPGQLQYSASLRSINNGNGLTRSASTSPGGGHGHNHNYSQHHHNNQHQHHHHNNQLTYQQQLQQPHLNYSNGLSSSAPLPRNLVPSSRPSFSGNRPTPQTPAPEANGKTEEKNWFDLACAKTEVAGVNNKNK</sequence>